<keyword evidence="2" id="KW-0680">Restriction system</keyword>
<dbReference type="InterPro" id="IPR000055">
    <property type="entry name" value="Restrct_endonuc_typeI_TRD"/>
</dbReference>
<proteinExistence type="inferred from homology"/>
<dbReference type="AlphaFoldDB" id="A0A0S6VTT0"/>
<accession>A0A0S6VTT0</accession>
<dbReference type="EMBL" id="DF820456">
    <property type="protein sequence ID" value="GAK50850.1"/>
    <property type="molecule type" value="Genomic_DNA"/>
</dbReference>
<dbReference type="PANTHER" id="PTHR30408:SF13">
    <property type="entry name" value="TYPE I RESTRICTION ENZYME HINDI SPECIFICITY SUBUNIT"/>
    <property type="match status" value="1"/>
</dbReference>
<dbReference type="GO" id="GO:0009307">
    <property type="term" value="P:DNA restriction-modification system"/>
    <property type="evidence" value="ECO:0007669"/>
    <property type="project" value="UniProtKB-KW"/>
</dbReference>
<dbReference type="SUPFAM" id="SSF116734">
    <property type="entry name" value="DNA methylase specificity domain"/>
    <property type="match status" value="2"/>
</dbReference>
<gene>
    <name evidence="5" type="ORF">U14_02091</name>
</gene>
<feature type="domain" description="Type I restriction modification DNA specificity" evidence="4">
    <location>
        <begin position="224"/>
        <end position="391"/>
    </location>
</feature>
<reference evidence="5" key="1">
    <citation type="journal article" date="2015" name="PeerJ">
        <title>First genomic representation of candidate bacterial phylum KSB3 points to enhanced environmental sensing as a trigger of wastewater bulking.</title>
        <authorList>
            <person name="Sekiguchi Y."/>
            <person name="Ohashi A."/>
            <person name="Parks D.H."/>
            <person name="Yamauchi T."/>
            <person name="Tyson G.W."/>
            <person name="Hugenholtz P."/>
        </authorList>
    </citation>
    <scope>NUCLEOTIDE SEQUENCE [LARGE SCALE GENOMIC DNA]</scope>
</reference>
<keyword evidence="3" id="KW-0238">DNA-binding</keyword>
<feature type="domain" description="Type I restriction modification DNA specificity" evidence="4">
    <location>
        <begin position="15"/>
        <end position="183"/>
    </location>
</feature>
<evidence type="ECO:0000256" key="2">
    <source>
        <dbReference type="ARBA" id="ARBA00022747"/>
    </source>
</evidence>
<evidence type="ECO:0000313" key="5">
    <source>
        <dbReference type="EMBL" id="GAK50850.1"/>
    </source>
</evidence>
<dbReference type="InterPro" id="IPR052021">
    <property type="entry name" value="Type-I_RS_S_subunit"/>
</dbReference>
<evidence type="ECO:0000313" key="6">
    <source>
        <dbReference type="Proteomes" id="UP000030700"/>
    </source>
</evidence>
<organism evidence="5">
    <name type="scientific">Candidatus Moduliflexus flocculans</name>
    <dbReference type="NCBI Taxonomy" id="1499966"/>
    <lineage>
        <taxon>Bacteria</taxon>
        <taxon>Candidatus Moduliflexota</taxon>
        <taxon>Candidatus Moduliflexia</taxon>
        <taxon>Candidatus Moduliflexales</taxon>
        <taxon>Candidatus Moduliflexaceae</taxon>
    </lineage>
</organism>
<name>A0A0S6VTT0_9BACT</name>
<dbReference type="CDD" id="cd17495">
    <property type="entry name" value="RMtype1_S_Cep9333ORF4827P-TRD2-CR2_like"/>
    <property type="match status" value="1"/>
</dbReference>
<dbReference type="Pfam" id="PF01420">
    <property type="entry name" value="Methylase_S"/>
    <property type="match status" value="2"/>
</dbReference>
<comment type="similarity">
    <text evidence="1">Belongs to the type-I restriction system S methylase family.</text>
</comment>
<evidence type="ECO:0000259" key="4">
    <source>
        <dbReference type="Pfam" id="PF01420"/>
    </source>
</evidence>
<dbReference type="Gene3D" id="3.90.220.20">
    <property type="entry name" value="DNA methylase specificity domains"/>
    <property type="match status" value="2"/>
</dbReference>
<dbReference type="CDD" id="cd17278">
    <property type="entry name" value="RMtype1_S_LdeBORF1052P-TRD2-CR2"/>
    <property type="match status" value="1"/>
</dbReference>
<dbReference type="GO" id="GO:0003677">
    <property type="term" value="F:DNA binding"/>
    <property type="evidence" value="ECO:0007669"/>
    <property type="project" value="UniProtKB-KW"/>
</dbReference>
<dbReference type="InterPro" id="IPR044946">
    <property type="entry name" value="Restrct_endonuc_typeI_TRD_sf"/>
</dbReference>
<evidence type="ECO:0000256" key="3">
    <source>
        <dbReference type="ARBA" id="ARBA00023125"/>
    </source>
</evidence>
<dbReference type="STRING" id="1499966.U14_02091"/>
<dbReference type="HOGENOM" id="CLU_021095_2_1_0"/>
<protein>
    <submittedName>
        <fullName evidence="5">Type I restriction-modification system specificity subunit</fullName>
    </submittedName>
</protein>
<sequence length="421" mass="46590">MSKYPLSKLNVAADIIPGFAFKSGEFGDTGNVVVKIKDITPPIINISEADKVDISKYSPNKLKKYELHKGDFVIAMTGATIGKVGRHISDDVLYINQRVAKIEPKKTFDKSFVYYAIQGRYFLEFILNRLDSSSAQGNISADGIGEYLIPSPDIVTQQKIAAVLSALDAKIELNTRINAELEAMAKTLYDYWFVQFDFPNADGKPYKSSGGAMVWNDALKRAIPAGWEVGELQDIANITMGQSPPGESYNEEGNGMIFFQGCTDFGSRFPTIRQFTTQPTRFAKAGDILLSVRAPVGTINIAKENCCIGRGLAALNSKDDCISYLFGVMNNLKQIFDRRNVDGTTFGSITKNDLFSLKVLKPDKQILKQYQNVINPVFEKQNKIELENHTLAALRDWLLPLLMNGQAAVGVNSPSRRDARA</sequence>
<dbReference type="PANTHER" id="PTHR30408">
    <property type="entry name" value="TYPE-1 RESTRICTION ENZYME ECOKI SPECIFICITY PROTEIN"/>
    <property type="match status" value="1"/>
</dbReference>
<keyword evidence="6" id="KW-1185">Reference proteome</keyword>
<evidence type="ECO:0000256" key="1">
    <source>
        <dbReference type="ARBA" id="ARBA00010923"/>
    </source>
</evidence>
<dbReference type="Proteomes" id="UP000030700">
    <property type="component" value="Unassembled WGS sequence"/>
</dbReference>